<dbReference type="InterPro" id="IPR048274">
    <property type="entry name" value="MC_hydratase"/>
</dbReference>
<evidence type="ECO:0000313" key="1">
    <source>
        <dbReference type="EMBL" id="MBB4286941.1"/>
    </source>
</evidence>
<proteinExistence type="predicted"/>
<dbReference type="EMBL" id="JACIGI010000024">
    <property type="protein sequence ID" value="MBB4286941.1"/>
    <property type="molecule type" value="Genomic_DNA"/>
</dbReference>
<keyword evidence="1" id="KW-0456">Lyase</keyword>
<keyword evidence="2" id="KW-1185">Reference proteome</keyword>
<reference evidence="1 2" key="1">
    <citation type="submission" date="2020-08" db="EMBL/GenBank/DDBJ databases">
        <title>Genome sequencing of Purple Non-Sulfur Bacteria from various extreme environments.</title>
        <authorList>
            <person name="Mayer M."/>
        </authorList>
    </citation>
    <scope>NUCLEOTIDE SEQUENCE [LARGE SCALE GENOMIC DNA]</scope>
    <source>
        <strain evidence="1 2">JA135</strain>
    </source>
</reference>
<dbReference type="AlphaFoldDB" id="A0A7W6S126"/>
<dbReference type="PIRSF" id="PIRSF021494">
    <property type="entry name" value="Rv0216_prd"/>
    <property type="match status" value="1"/>
</dbReference>
<comment type="caution">
    <text evidence="1">The sequence shown here is derived from an EMBL/GenBank/DDBJ whole genome shotgun (WGS) entry which is preliminary data.</text>
</comment>
<dbReference type="PANTHER" id="PTHR43664">
    <property type="entry name" value="MONOAMINE OXIDASE-RELATED"/>
    <property type="match status" value="1"/>
</dbReference>
<dbReference type="SUPFAM" id="SSF54637">
    <property type="entry name" value="Thioesterase/thiol ester dehydrase-isomerase"/>
    <property type="match status" value="2"/>
</dbReference>
<dbReference type="EC" id="4.2.1.148" evidence="1"/>
<dbReference type="InterPro" id="IPR052342">
    <property type="entry name" value="MCH/BMMD"/>
</dbReference>
<accession>A0A7W6S126</accession>
<dbReference type="Gene3D" id="3.10.129.10">
    <property type="entry name" value="Hotdog Thioesterase"/>
    <property type="match status" value="1"/>
</dbReference>
<dbReference type="Pfam" id="PF19315">
    <property type="entry name" value="MC_hydratase"/>
    <property type="match status" value="1"/>
</dbReference>
<organism evidence="1 2">
    <name type="scientific">Roseospira goensis</name>
    <dbReference type="NCBI Taxonomy" id="391922"/>
    <lineage>
        <taxon>Bacteria</taxon>
        <taxon>Pseudomonadati</taxon>
        <taxon>Pseudomonadota</taxon>
        <taxon>Alphaproteobacteria</taxon>
        <taxon>Rhodospirillales</taxon>
        <taxon>Rhodospirillaceae</taxon>
        <taxon>Roseospira</taxon>
    </lineage>
</organism>
<dbReference type="InterPro" id="IPR016790">
    <property type="entry name" value="Thiol_ester_hydratase_Rv0216"/>
</dbReference>
<sequence>MTGDVIPRSKTNPGHYFEDFRIDQEIVHATPRTVTEGDQALYLALYGSRYPLHCSADFAMDLGFEDMPLEDLLVFHIVFGKTVPDISLNAVANLGYAECVFGVPVYAGDTLRAVSRVIGLKENSNHRSGVVWVRTTGFNQDDDMVVDYVRWVMVRKREPGGDGAAVAPPVIPTLAPVVPAADLTVPDDLDLDGYDTDMVGQPDLWEDYQVGERIDHRTGQTIEEAEHQMATRLYQNTAKVHFNRFKQVQSPMGRRLVYGGHIISLVRAMSFNGLGNAFRVAAINAGSHSKPSFAGDTIHCWSEVLDKMEIPGRSDVGALRLRSVGVKDQVCADFPRLDEAGDYLETVVLDLDYTVLIPRRV</sequence>
<dbReference type="GO" id="GO:0016829">
    <property type="term" value="F:lyase activity"/>
    <property type="evidence" value="ECO:0007669"/>
    <property type="project" value="UniProtKB-KW"/>
</dbReference>
<dbReference type="PANTHER" id="PTHR43664:SF1">
    <property type="entry name" value="BETA-METHYLMALYL-COA DEHYDRATASE"/>
    <property type="match status" value="1"/>
</dbReference>
<dbReference type="CDD" id="cd03451">
    <property type="entry name" value="FkbR2"/>
    <property type="match status" value="2"/>
</dbReference>
<protein>
    <submittedName>
        <fullName evidence="1">2-methylfumaryl-CoA hydratase</fullName>
        <ecNumber evidence="1">4.2.1.148</ecNumber>
    </submittedName>
</protein>
<dbReference type="Proteomes" id="UP000555728">
    <property type="component" value="Unassembled WGS sequence"/>
</dbReference>
<dbReference type="RefSeq" id="WP_184436216.1">
    <property type="nucleotide sequence ID" value="NZ_JACIGI010000024.1"/>
</dbReference>
<gene>
    <name evidence="1" type="ORF">GGD88_002684</name>
</gene>
<name>A0A7W6S126_9PROT</name>
<dbReference type="InterPro" id="IPR029069">
    <property type="entry name" value="HotDog_dom_sf"/>
</dbReference>
<evidence type="ECO:0000313" key="2">
    <source>
        <dbReference type="Proteomes" id="UP000555728"/>
    </source>
</evidence>